<sequence length="390" mass="45093">MSISTRHEIADIARQFGTGYIEKYRPSVKKIKVLFDILQCRTLALGGHEERCDCCNEVRYSYNSCGNRHCPKCLSTKQAIWIEKLIGQTLPVKHYHIIFTVPHVLNPVCLFDKGMYYKLLFSAVWRTLHSFGYTHYGVESGAVCVLHTWGQNLSLHPHIHCIAPAVGYSLKGGWKHIGTYDDYLYPVHQLSGTFKGKFLDSLERTLRKMGMGSEFDSLLQQAWNKKWVIFCESPLAKPEHVIRYLGQYTHRVAISNNRILSMGKTHVTFTGKDYRGRAQKKPVTLTGVEFLHRFCQHILPKRFVKIRRFGIYNHTSKRNLGLQFKPEVPIGEKENSAKKETSQEQIKRLTGFDIGQCPKCKKGRMHLVRELPRIRSPPRPLRQLIHTFLQ</sequence>
<dbReference type="PANTHER" id="PTHR37023">
    <property type="entry name" value="TRANSPOSASE"/>
    <property type="match status" value="1"/>
</dbReference>
<feature type="domain" description="Transposase IS801/IS1294" evidence="1">
    <location>
        <begin position="141"/>
        <end position="317"/>
    </location>
</feature>
<dbReference type="GO" id="GO:0006313">
    <property type="term" value="P:DNA transposition"/>
    <property type="evidence" value="ECO:0007669"/>
    <property type="project" value="InterPro"/>
</dbReference>
<dbReference type="GO" id="GO:0004803">
    <property type="term" value="F:transposase activity"/>
    <property type="evidence" value="ECO:0007669"/>
    <property type="project" value="InterPro"/>
</dbReference>
<proteinExistence type="predicted"/>
<dbReference type="Pfam" id="PF14319">
    <property type="entry name" value="Zn_Tnp_IS91"/>
    <property type="match status" value="1"/>
</dbReference>
<dbReference type="AlphaFoldDB" id="A0A3B0UF30"/>
<organism evidence="3">
    <name type="scientific">hydrothermal vent metagenome</name>
    <dbReference type="NCBI Taxonomy" id="652676"/>
    <lineage>
        <taxon>unclassified sequences</taxon>
        <taxon>metagenomes</taxon>
        <taxon>ecological metagenomes</taxon>
    </lineage>
</organism>
<protein>
    <submittedName>
        <fullName evidence="3">Uncharacterized protein</fullName>
    </submittedName>
</protein>
<evidence type="ECO:0000259" key="1">
    <source>
        <dbReference type="Pfam" id="PF04986"/>
    </source>
</evidence>
<evidence type="ECO:0000259" key="2">
    <source>
        <dbReference type="Pfam" id="PF14319"/>
    </source>
</evidence>
<gene>
    <name evidence="3" type="ORF">MNBD_BACTEROID07-1388</name>
</gene>
<name>A0A3B0UF30_9ZZZZ</name>
<dbReference type="Pfam" id="PF04986">
    <property type="entry name" value="Y2_Tnp"/>
    <property type="match status" value="1"/>
</dbReference>
<dbReference type="InterPro" id="IPR026889">
    <property type="entry name" value="Zn_Tnp"/>
</dbReference>
<feature type="domain" description="Transposase zinc-binding" evidence="2">
    <location>
        <begin position="12"/>
        <end position="101"/>
    </location>
</feature>
<dbReference type="PANTHER" id="PTHR37023:SF1">
    <property type="entry name" value="ISSOD25 TRANSPOSASE TNPA_ISSOD25"/>
    <property type="match status" value="1"/>
</dbReference>
<evidence type="ECO:0000313" key="3">
    <source>
        <dbReference type="EMBL" id="VAW29631.1"/>
    </source>
</evidence>
<dbReference type="InterPro" id="IPR007069">
    <property type="entry name" value="Transposase_32"/>
</dbReference>
<dbReference type="EMBL" id="UOET01000390">
    <property type="protein sequence ID" value="VAW29631.1"/>
    <property type="molecule type" value="Genomic_DNA"/>
</dbReference>
<dbReference type="GO" id="GO:0003677">
    <property type="term" value="F:DNA binding"/>
    <property type="evidence" value="ECO:0007669"/>
    <property type="project" value="InterPro"/>
</dbReference>
<accession>A0A3B0UF30</accession>
<reference evidence="3" key="1">
    <citation type="submission" date="2018-06" db="EMBL/GenBank/DDBJ databases">
        <authorList>
            <person name="Zhirakovskaya E."/>
        </authorList>
    </citation>
    <scope>NUCLEOTIDE SEQUENCE</scope>
</reference>